<dbReference type="InterPro" id="IPR027417">
    <property type="entry name" value="P-loop_NTPase"/>
</dbReference>
<dbReference type="GO" id="GO:0000723">
    <property type="term" value="P:telomere maintenance"/>
    <property type="evidence" value="ECO:0007669"/>
    <property type="project" value="InterPro"/>
</dbReference>
<organism evidence="6">
    <name type="scientific">Tanacetum cinerariifolium</name>
    <name type="common">Dalmatian daisy</name>
    <name type="synonym">Chrysanthemum cinerariifolium</name>
    <dbReference type="NCBI Taxonomy" id="118510"/>
    <lineage>
        <taxon>Eukaryota</taxon>
        <taxon>Viridiplantae</taxon>
        <taxon>Streptophyta</taxon>
        <taxon>Embryophyta</taxon>
        <taxon>Tracheophyta</taxon>
        <taxon>Spermatophyta</taxon>
        <taxon>Magnoliopsida</taxon>
        <taxon>eudicotyledons</taxon>
        <taxon>Gunneridae</taxon>
        <taxon>Pentapetalae</taxon>
        <taxon>asterids</taxon>
        <taxon>campanulids</taxon>
        <taxon>Asterales</taxon>
        <taxon>Asteraceae</taxon>
        <taxon>Asteroideae</taxon>
        <taxon>Anthemideae</taxon>
        <taxon>Anthemidinae</taxon>
        <taxon>Tanacetum</taxon>
    </lineage>
</organism>
<dbReference type="GO" id="GO:0005524">
    <property type="term" value="F:ATP binding"/>
    <property type="evidence" value="ECO:0007669"/>
    <property type="project" value="UniProtKB-KW"/>
</dbReference>
<evidence type="ECO:0000259" key="2">
    <source>
        <dbReference type="Pfam" id="PF05970"/>
    </source>
</evidence>
<comment type="similarity">
    <text evidence="1">Belongs to the helicase family.</text>
</comment>
<dbReference type="GO" id="GO:0016787">
    <property type="term" value="F:hydrolase activity"/>
    <property type="evidence" value="ECO:0007669"/>
    <property type="project" value="UniProtKB-KW"/>
</dbReference>
<proteinExistence type="inferred from homology"/>
<keyword evidence="1" id="KW-0347">Helicase</keyword>
<keyword evidence="1" id="KW-0547">Nucleotide-binding</keyword>
<dbReference type="InterPro" id="IPR013103">
    <property type="entry name" value="RVT_2"/>
</dbReference>
<comment type="catalytic activity">
    <reaction evidence="1">
        <text>ATP + H2O = ADP + phosphate + H(+)</text>
        <dbReference type="Rhea" id="RHEA:13065"/>
        <dbReference type="ChEBI" id="CHEBI:15377"/>
        <dbReference type="ChEBI" id="CHEBI:15378"/>
        <dbReference type="ChEBI" id="CHEBI:30616"/>
        <dbReference type="ChEBI" id="CHEBI:43474"/>
        <dbReference type="ChEBI" id="CHEBI:456216"/>
        <dbReference type="EC" id="5.6.2.3"/>
    </reaction>
</comment>
<feature type="domain" description="GAG-pre-integrase" evidence="5">
    <location>
        <begin position="982"/>
        <end position="1053"/>
    </location>
</feature>
<dbReference type="Gene3D" id="3.40.50.300">
    <property type="entry name" value="P-loop containing nucleotide triphosphate hydrolases"/>
    <property type="match status" value="1"/>
</dbReference>
<sequence length="1738" mass="197425">MSSPNVAAQNPTAFLLNELELGVTGTIVVMTCRMWDVYVATGRYLSTDFFVSDTQGNVMHCTVKGSIAHNLLRGQQIKVTLWGGLGDMLIEKRTRYIPLLMRLKTDDSGVALTKEILTVDNTMPKVGTLKNLLMWARNQKYDSATFLCEVTIDKVRTKKGWNYPLCGGDECKKGHLDRKDGRFWCDSCNSSVDYPVIRCKLELEISDETAEAVVVMFDETARVLLKCSDEEACLGLPTALANIVGTSTREDVEEGASSATATANNASKAFELKKLNKALAVATPSKPERSLKILTQRNPLLQTANQNKEMWLVLLTREKERGSDILYNQSLGKYQFRQKAGSQKGTQTSSLIFDRTEVSCHNLGALTYQCYGCSAIMWYEERVNKGNKEANPTFSLCCQQGKVLLHRFNEALAPLNRLLDYSQPATPIFRDQIRVYNGMFCFTSFGSRIDHLINMGRGLYTFHINRKNYHRIGSFLPKEGTQLRYAQLWFFDTHNEIRNRLGAFIDQDNGDGVNGTIVWIPIKIYLASCEAVWRIFSFDIHYAYPSVMKLNFHLPNQHPVTLRDSECLPALLEREGINVTMFTDWPGGTRKTFLYKTIISRLRSERKIVLAVASSGIASLLLPAGRTVHSRFVIPLELLETAHIVAETYPNFIERQRGDAYLRERAVLTSRNEFKKLEGEFVTYNSVDECESSSNPISTNSKHRNRIRSKPRVEPFSILIVTMVDNRTMEEMLQALTKGNEYQLADMFTKALPEDRYDGDECDKGRMPTKIELTLEQSQQELDLLFGHLYDEFFNAEKGEQLQDDEFTNPFCASTQDVAESSSQNIVNSNVPTFNQPQTRRQLATYPKMCMYALTVSTAKPKNIKEAMADSAWIEAMQEELHQFDRLQMDVKTSFLNGPLKEEVYVAQPDRFVDPDHPEKVYHLRKALYGLKQAPRACWMSKKQNCTAMSSAEAEYMALSASYAQVIDLQGNDLLTSNHRSDLYTISLQETTSSTPICFIAKASPTQAWLWHRRLSHLNFNYIHLLLKNDIVIGLPKLKYVKDQLYSSCEVSKAKRSSFKTKVVPSSKGRLNLLHMDLCSPMRVESINGKKYILVLQVSTSLLLPLTILNNKTPPTPNIQSSKEPTTLTNVNAEENNENQTVDTHVQQDEFINPFCTPTKDHLLEKVHGNPSKPVQTRRQLVTYLEMCMFALIVSTAEPKNIKEAMADFAWIKAMQEELHQFANYKSGNSDLQGNDLLTSNHRSDLYTISLQETTSSTPICFIAKASPTQAWLWHRRLSHLNFNYIHLLLKNDIVIGLPKLKYVKDQLYSSCEVSKAKRSSFKTKVVPSSKGRLNLLHMDLCSPMRVESINGKKYILVLQVSTSLLLPLTILNNKTPPTPNIQSSKEPTTLTNVNAEENNENQTVDTHVQQDEFINPFCTPTKDHLLEKVHGNPSKPVQTRRQLVTYLEMSKGYAQEEGIDFEESFALVARLEAVWIFVAYAAHKSFPIYQIDIKTAFLNGPLKKELYVTQPDGFVDPDHPKKVYRLRNALYGLKQAPRAWSTYLNYPKKFEKLMHNRFEMSLMGEMKFFLGLKIHQSLRGIFINQAKYALQILKKHGMKKCDTVGTPMATKPKLDADLSGKLVDQTNYCSKLRSLMYLTSSRPDIVQAVCYCACYQARPTKKHLKEVKRIFRYLRGTINMGLWYSKDCGFELTAFSDVDHAECLDTCKITSGGIQFLGDKLVSWMSKKQDCTAMSSA</sequence>
<dbReference type="InterPro" id="IPR010285">
    <property type="entry name" value="DNA_helicase_pif1-like_DEAD"/>
</dbReference>
<dbReference type="GO" id="GO:0043139">
    <property type="term" value="F:5'-3' DNA helicase activity"/>
    <property type="evidence" value="ECO:0007669"/>
    <property type="project" value="UniProtKB-EC"/>
</dbReference>
<dbReference type="GO" id="GO:0006281">
    <property type="term" value="P:DNA repair"/>
    <property type="evidence" value="ECO:0007669"/>
    <property type="project" value="UniProtKB-KW"/>
</dbReference>
<dbReference type="InterPro" id="IPR012340">
    <property type="entry name" value="NA-bd_OB-fold"/>
</dbReference>
<dbReference type="InterPro" id="IPR043502">
    <property type="entry name" value="DNA/RNA_pol_sf"/>
</dbReference>
<feature type="domain" description="Replication factor A C-terminal" evidence="4">
    <location>
        <begin position="148"/>
        <end position="231"/>
    </location>
</feature>
<gene>
    <name evidence="6" type="ORF">Tci_051269</name>
</gene>
<evidence type="ECO:0000256" key="1">
    <source>
        <dbReference type="RuleBase" id="RU363044"/>
    </source>
</evidence>
<feature type="domain" description="Reverse transcriptase Ty1/copia-type" evidence="3">
    <location>
        <begin position="1549"/>
        <end position="1610"/>
    </location>
</feature>
<feature type="domain" description="DNA helicase Pif1-like DEAD-box helicase" evidence="2">
    <location>
        <begin position="580"/>
        <end position="678"/>
    </location>
</feature>
<dbReference type="GO" id="GO:0006310">
    <property type="term" value="P:DNA recombination"/>
    <property type="evidence" value="ECO:0007669"/>
    <property type="project" value="UniProtKB-KW"/>
</dbReference>
<feature type="domain" description="Reverse transcriptase Ty1/copia-type" evidence="3">
    <location>
        <begin position="1451"/>
        <end position="1546"/>
    </location>
</feature>
<evidence type="ECO:0000259" key="3">
    <source>
        <dbReference type="Pfam" id="PF07727"/>
    </source>
</evidence>
<keyword evidence="1" id="KW-0233">DNA recombination</keyword>
<evidence type="ECO:0000313" key="6">
    <source>
        <dbReference type="EMBL" id="GEU79291.1"/>
    </source>
</evidence>
<dbReference type="Pfam" id="PF08646">
    <property type="entry name" value="Rep_fac-A_C"/>
    <property type="match status" value="1"/>
</dbReference>
<dbReference type="InterPro" id="IPR013955">
    <property type="entry name" value="Rep_factor-A_C"/>
</dbReference>
<dbReference type="SUPFAM" id="SSF56672">
    <property type="entry name" value="DNA/RNA polymerases"/>
    <property type="match status" value="1"/>
</dbReference>
<comment type="cofactor">
    <cofactor evidence="1">
        <name>Mg(2+)</name>
        <dbReference type="ChEBI" id="CHEBI:18420"/>
    </cofactor>
</comment>
<dbReference type="Pfam" id="PF13976">
    <property type="entry name" value="gag_pre-integrs"/>
    <property type="match status" value="2"/>
</dbReference>
<evidence type="ECO:0000259" key="4">
    <source>
        <dbReference type="Pfam" id="PF08646"/>
    </source>
</evidence>
<reference evidence="6" key="1">
    <citation type="journal article" date="2019" name="Sci. Rep.">
        <title>Draft genome of Tanacetum cinerariifolium, the natural source of mosquito coil.</title>
        <authorList>
            <person name="Yamashiro T."/>
            <person name="Shiraishi A."/>
            <person name="Satake H."/>
            <person name="Nakayama K."/>
        </authorList>
    </citation>
    <scope>NUCLEOTIDE SEQUENCE</scope>
</reference>
<keyword evidence="1" id="KW-0227">DNA damage</keyword>
<keyword evidence="1" id="KW-0067">ATP-binding</keyword>
<dbReference type="Pfam" id="PF05970">
    <property type="entry name" value="PIF1"/>
    <property type="match status" value="1"/>
</dbReference>
<dbReference type="EMBL" id="BKCJ010007841">
    <property type="protein sequence ID" value="GEU79291.1"/>
    <property type="molecule type" value="Genomic_DNA"/>
</dbReference>
<keyword evidence="1" id="KW-0378">Hydrolase</keyword>
<name>A0A6L2MZ95_TANCI</name>
<dbReference type="PANTHER" id="PTHR11439:SF509">
    <property type="entry name" value="RNA-DIRECTED DNA POLYMERASE"/>
    <property type="match status" value="1"/>
</dbReference>
<dbReference type="SUPFAM" id="SSF50249">
    <property type="entry name" value="Nucleic acid-binding proteins"/>
    <property type="match status" value="1"/>
</dbReference>
<feature type="domain" description="GAG-pre-integrase" evidence="5">
    <location>
        <begin position="1245"/>
        <end position="1316"/>
    </location>
</feature>
<dbReference type="Pfam" id="PF07727">
    <property type="entry name" value="RVT_2"/>
    <property type="match status" value="3"/>
</dbReference>
<dbReference type="PANTHER" id="PTHR11439">
    <property type="entry name" value="GAG-POL-RELATED RETROTRANSPOSON"/>
    <property type="match status" value="1"/>
</dbReference>
<evidence type="ECO:0000259" key="5">
    <source>
        <dbReference type="Pfam" id="PF13976"/>
    </source>
</evidence>
<dbReference type="EC" id="5.6.2.3" evidence="1"/>
<comment type="caution">
    <text evidence="6">The sequence shown here is derived from an EMBL/GenBank/DDBJ whole genome shotgun (WGS) entry which is preliminary data.</text>
</comment>
<accession>A0A6L2MZ95</accession>
<protein>
    <recommendedName>
        <fullName evidence="1">ATP-dependent DNA helicase</fullName>
        <ecNumber evidence="1">5.6.2.3</ecNumber>
    </recommendedName>
</protein>
<dbReference type="InterPro" id="IPR025724">
    <property type="entry name" value="GAG-pre-integrase_dom"/>
</dbReference>
<dbReference type="Gene3D" id="2.40.50.140">
    <property type="entry name" value="Nucleic acid-binding proteins"/>
    <property type="match status" value="1"/>
</dbReference>
<keyword evidence="1" id="KW-0234">DNA repair</keyword>
<feature type="domain" description="Reverse transcriptase Ty1/copia-type" evidence="3">
    <location>
        <begin position="888"/>
        <end position="943"/>
    </location>
</feature>